<gene>
    <name evidence="2" type="ORF">BgAZ_204640</name>
</gene>
<evidence type="ECO:0000313" key="2">
    <source>
        <dbReference type="EMBL" id="KAK1443588.1"/>
    </source>
</evidence>
<sequence length="350" mass="38513">MAAPSGILSFIIAIAAPHIAHGFLYQAISMYEQGGKMICDPFVKVSSNANCVYHNNAAGYVCKENRSGNYVVNSYSQKCDIKYTICDRQSDEKYPKCALYSGCYTMNENVRACSCMPGFFGNPYKGCYKLCETDLDCPSPYAVCKAEGNEKVKRCKCKDGCSGDGIICTPPNKCKEYAKDTEEHRRCLQTDVAATEYVCDTGYYLDTNKHCVKAVTLKENMHVSVIANNFQDGQSINVGKCFSMKINLEKDGSRFYQLNSGDGVTVAEKLVTTPQLYVVYELRHHEVSAYGLLENDKTKLTKLFTVSNALNGCVIDGVGKFDEGGQAVTPSDVEVKTGDIQEGTAPRTEL</sequence>
<comment type="caution">
    <text evidence="2">The sequence shown here is derived from an EMBL/GenBank/DDBJ whole genome shotgun (WGS) entry which is preliminary data.</text>
</comment>
<name>A0AAD8LQ12_BABGI</name>
<dbReference type="Proteomes" id="UP001230268">
    <property type="component" value="Unassembled WGS sequence"/>
</dbReference>
<proteinExistence type="predicted"/>
<dbReference type="AlphaFoldDB" id="A0AAD8LQ12"/>
<evidence type="ECO:0008006" key="4">
    <source>
        <dbReference type="Google" id="ProtNLM"/>
    </source>
</evidence>
<feature type="chain" id="PRO_5041935760" description="12D3 antigen" evidence="1">
    <location>
        <begin position="23"/>
        <end position="350"/>
    </location>
</feature>
<protein>
    <recommendedName>
        <fullName evidence="4">12D3 antigen</fullName>
    </recommendedName>
</protein>
<feature type="signal peptide" evidence="1">
    <location>
        <begin position="1"/>
        <end position="22"/>
    </location>
</feature>
<dbReference type="EMBL" id="JAVEPI010000002">
    <property type="protein sequence ID" value="KAK1443588.1"/>
    <property type="molecule type" value="Genomic_DNA"/>
</dbReference>
<keyword evidence="3" id="KW-1185">Reference proteome</keyword>
<organism evidence="2 3">
    <name type="scientific">Babesia gibsoni</name>
    <dbReference type="NCBI Taxonomy" id="33632"/>
    <lineage>
        <taxon>Eukaryota</taxon>
        <taxon>Sar</taxon>
        <taxon>Alveolata</taxon>
        <taxon>Apicomplexa</taxon>
        <taxon>Aconoidasida</taxon>
        <taxon>Piroplasmida</taxon>
        <taxon>Babesiidae</taxon>
        <taxon>Babesia</taxon>
    </lineage>
</organism>
<accession>A0AAD8LQ12</accession>
<keyword evidence="1" id="KW-0732">Signal</keyword>
<evidence type="ECO:0000313" key="3">
    <source>
        <dbReference type="Proteomes" id="UP001230268"/>
    </source>
</evidence>
<reference evidence="2" key="1">
    <citation type="submission" date="2023-08" db="EMBL/GenBank/DDBJ databases">
        <title>Draft sequence of the Babesia gibsoni genome.</title>
        <authorList>
            <person name="Yamagishi J.Y."/>
            <person name="Xuan X.X."/>
        </authorList>
    </citation>
    <scope>NUCLEOTIDE SEQUENCE</scope>
    <source>
        <strain evidence="2">Azabu</strain>
    </source>
</reference>
<evidence type="ECO:0000256" key="1">
    <source>
        <dbReference type="SAM" id="SignalP"/>
    </source>
</evidence>